<dbReference type="Pfam" id="PF22544">
    <property type="entry name" value="HYDIN_VesB_CFA65-like_Ig"/>
    <property type="match status" value="1"/>
</dbReference>
<evidence type="ECO:0000256" key="4">
    <source>
        <dbReference type="ARBA" id="ARBA00023069"/>
    </source>
</evidence>
<comment type="caution">
    <text evidence="9">The sequence shown here is derived from an EMBL/GenBank/DDBJ whole genome shotgun (WGS) entry which is preliminary data.</text>
</comment>
<evidence type="ECO:0000259" key="7">
    <source>
        <dbReference type="Pfam" id="PF22494"/>
    </source>
</evidence>
<feature type="domain" description="Choice-of-anchor I" evidence="7">
    <location>
        <begin position="2154"/>
        <end position="2605"/>
    </location>
</feature>
<evidence type="ECO:0000256" key="1">
    <source>
        <dbReference type="ARBA" id="ARBA00004138"/>
    </source>
</evidence>
<dbReference type="PANTHER" id="PTHR46928:SF1">
    <property type="entry name" value="MESENCHYME-SPECIFIC CELL SURFACE GLYCOPROTEIN"/>
    <property type="match status" value="1"/>
</dbReference>
<keyword evidence="3" id="KW-0963">Cytoplasm</keyword>
<gene>
    <name evidence="9" type="ORF">QTN89_09685</name>
</gene>
<evidence type="ECO:0000259" key="6">
    <source>
        <dbReference type="Pfam" id="PF17803"/>
    </source>
</evidence>
<comment type="subcellular location">
    <subcellularLocation>
        <location evidence="1">Cell projection</location>
        <location evidence="1">Cilium</location>
    </subcellularLocation>
    <subcellularLocation>
        <location evidence="2">Cytoplasm</location>
    </subcellularLocation>
</comment>
<dbReference type="InterPro" id="IPR036439">
    <property type="entry name" value="Dockerin_dom_sf"/>
</dbReference>
<dbReference type="Gene3D" id="2.60.40.3440">
    <property type="match status" value="1"/>
</dbReference>
<name>A0ABT7PGT3_9BACT</name>
<keyword evidence="10" id="KW-1185">Reference proteome</keyword>
<dbReference type="Pfam" id="PF17803">
    <property type="entry name" value="Cadherin_4"/>
    <property type="match status" value="1"/>
</dbReference>
<dbReference type="NCBIfam" id="NF033679">
    <property type="entry name" value="DNRLRE_dom"/>
    <property type="match status" value="2"/>
</dbReference>
<dbReference type="EMBL" id="JASZZN010000006">
    <property type="protein sequence ID" value="MDM4015700.1"/>
    <property type="molecule type" value="Genomic_DNA"/>
</dbReference>
<dbReference type="Gene3D" id="1.10.1330.10">
    <property type="entry name" value="Dockerin domain"/>
    <property type="match status" value="1"/>
</dbReference>
<evidence type="ECO:0000259" key="8">
    <source>
        <dbReference type="Pfam" id="PF22544"/>
    </source>
</evidence>
<dbReference type="NCBIfam" id="TIGR01965">
    <property type="entry name" value="VCBS_repeat"/>
    <property type="match status" value="3"/>
</dbReference>
<protein>
    <submittedName>
        <fullName evidence="9">Choice-of-anchor I family protein</fullName>
    </submittedName>
</protein>
<feature type="domain" description="HYDIN/VesB/CFA65-like Ig-like" evidence="8">
    <location>
        <begin position="2031"/>
        <end position="2114"/>
    </location>
</feature>
<dbReference type="InterPro" id="IPR055188">
    <property type="entry name" value="Choice_anch_I"/>
</dbReference>
<sequence length="2804" mass="290841">MKKNNRRRSNLFKNLQRAGKRNPIRKSKKLNIQSLEARQLLAANVLDDALNLSADSSINVLTNDTSGSEVQSVSAFQADFDRNTYDPGVNATDWFLPERPGQPGVPQRSLIPNAVFGGTGNRGDLDLFIDADDQANANDLDTRLDASLGIMLPMLRDNSPVDSSATNIGLMQYASEGGGDTWIAMAAAPENNGELSASVSGAFFPYDAGWVGGTYDSGGGLVGQSAGASPAPTVVSVSGNGRFEATVPGVTDSYNDGFLFSVGADNEDNYTRTRPIDGGKWSVAHRDNAAEIGGGEEDDINLLYIPRSTQGLIGGVVNGGASGVSPMRQSFGDFSVERESDGFWRVSVPGHDITSGVIIAETYDLSNDTPPNAYFSYDDAGDGSGDMLIRQFAWNSNTETPLNSDFVFFFVPFENTLSPTNPLTVSSVGSDAANLGDNVSAKGLALSISADGTVDYQTNDAIRSLGAGQTDVDSFVYEATDGTDTGTATVTINWVGVNDAPEAISTPADLVINEDAPATAIDLTTIFADVDTDDVLTYTVNSGESGLLSAQIVGDEVLISSSSDQFGYSPISITATDPSGESVTVSFGVSVIPQDDDVVAVDDSGAVTDKLTTTTIDALANDYHPDTTIYSVSAAEIFGNVDATGNANTVWNVVNTTASPNDLTVQSDPNLGDVEIGRGGEDLFPSDGVLLGTIADNTAPYSTVEVYGAFSSYGFATGVGIGGGERTAPVNAAFFPFAEGWTSGHIAADGTLLGGVGVSQADVQLVQPGLFEVTIPEANSPFDGMLFAIGASNDDNIVSVLPGFDNRWLIRQLDSDQGTDGFKSAPISFVYVPGATSGLIGGVAQSQEGSYFPLQSYGDFSIGTDTDGAPLIQINGYTPNDGVLLALPAGADFADVNGTLTNVPTNQAIFATPSGNGFRIDLRQSETYTLPPNPGDFQFMFLPYDSPLERFDGLDFAVNSFDGTSARGATISLNGDSFSYDPTTADASISGLGNGESIEDTFTYTIQDGRGSTSVATVTITVQGENQAPSANDDVINLNEQNIEDARLTVLGNDVDPDIEVLLGTPSGIPAANLAVDGSSVWSVAQTGTGDNMITIAGGATGSVEVLQNGTAIDPANGVVLATIRENFESPNTNYRFVQAYDNGSGGTSLALQQFGADAAADANVSVAYFSFADNWVGGHVDASGSLTGGNGVTATDIMKTELGRYEVSIPGVTDAAVDGFLFAIGNENADNVVSVQAIPGTSRFAIGVRDNTQDFGDGEDGGFSFVFVPRNAQNLVAGTIDPFVEGPDTLSRVIGDFSVERQEVESGGWEWKVSIPGQSPDTGMLVLTNQDDVEIEDNFLSYGDDGEGNFIIRSHDMPSIGRQNQPFSFAFVPFDALQQPAARPVPGLLSVDSVVSPTALGSTVSVNPDGTITYTPSAAVAELYTGEMATDTFTYTMSDGFGGTSTATVTVNISGFGDAPELNTSAGETYYGIGDLPVGVDGGVNLAPVGTLFTDGAVATFELTSGQLPSDNLSIRNLGTDVGQVGISGSDVTFGGTVVGTFVAGTGSSPLSITFNANADEAAVEAVMQAVTFEATEPTLLGGLRMVDISFVDGNGVASETQTKEIELGLVYRRTLQQNVDYGYGVYNGLSDAQIREATPNIVSAPEGDLLVDFDSSGVASQVLLQFADMFGTGPDQIPADAIITSANLVVTTDNQGQGGKFYRMNIPWDASTATWDFFGGGVQVDSAEVTGPVQSQIGTAAGGGTTGTGEHSISVLPDIQDWANGLTNNGWVIEGWSGRTDGWAFRSSENGDPLTGPRLEIEWVPAGTQIATFRDGVDSYTGTQDTLISAGSPDTDQSALEGIFIDANDGQGRGLIRFDDIIGEAAGQIPAGARVITARLRTASIENNAQGDGARFFPMLSSWEATDTYNSLVDGVSIDGVEAATEYTAAAGNPNRDPNVQAGFHDWDVTADVQAWVSGQRDNFGWLFEPWESGTDGWGFQTSDSAELLYRPQLEVVYAIVDEAEIEVTGSNDQDIQNGDTFVSPLDGTDFGSADVATETVTKTFTVENTGAASLSITGASITGDEAAAFSFGVTPTFTIIPGGSASFDVTFDATKQGLHDATIELINDDLDEGVFSFAIRGNGTDFQALSATPDGSTSFAPIGGIESGLSGAEISAFDPASKQLFVTSGSGLQVVDLSTPASPVLLSTIAPTFDGASDDAVTSVAVSVGGIVAAAVPGSDEQAAGSVFFYNAADGAFLGSVQVGALPDMVAFTPDGSRLLVANEGEPGGDPEVDPAGSVSIIDLSTGVATATVQTADFTAFDGSEDVLRAAGVKLTAGKSVSEDVEPEYVTITPDGSTAVVTLQENNAVAIIDIASGTVADILPLGYKDHSAANAQIDPTNNSPDALTLGSFPVRGLFQPDAIANYVSGGSVYFITANEGDARDAEETDIQSVTLDPTLFPNAAALQDAASAGELEITNLIGDADGDGDFDALYSYGARSFSIWNEAGELVFDSGDLLARAADALGLYDDGRSDNKGTEPEGVVIGQIDSSVYAFVGLERANATAVFDVTDPSNVVLTQVLNDTADVSPEGLTFISAADSPNGSPLLVVSNEVSNTLRVYSIGDSMVPEVEGVVINDGGASRSQITSVTVTFNTEVDLTEIQNAFTLTNMDTSAEVTGLLVDATHSGGKTVVVLTFDAADASVVSRLGTGVLGNSLIDANYRLDIAAANVVAGSSAMATDYLFGGQTASDASNDDFFRLYGDASGDGVVNLTDLDDHFAPGFFATQGSPSYDATLDGDGDGVINLEDLDNHFAPNFFKSRS</sequence>
<dbReference type="InterPro" id="IPR011048">
    <property type="entry name" value="Haem_d1_sf"/>
</dbReference>
<proteinExistence type="predicted"/>
<dbReference type="PANTHER" id="PTHR46928">
    <property type="entry name" value="MESENCHYME-SPECIFIC CELL SURFACE GLYCOPROTEIN"/>
    <property type="match status" value="1"/>
</dbReference>
<dbReference type="InterPro" id="IPR053879">
    <property type="entry name" value="HYDIN_VesB_CFA65-like_Ig"/>
</dbReference>
<dbReference type="PROSITE" id="PS00018">
    <property type="entry name" value="EF_HAND_1"/>
    <property type="match status" value="1"/>
</dbReference>
<keyword evidence="5" id="KW-0966">Cell projection</keyword>
<dbReference type="Pfam" id="PF22494">
    <property type="entry name" value="choice_anch_I"/>
    <property type="match status" value="1"/>
</dbReference>
<dbReference type="InterPro" id="IPR011045">
    <property type="entry name" value="N2O_reductase_N"/>
</dbReference>
<dbReference type="Gene3D" id="2.130.10.10">
    <property type="entry name" value="YVTN repeat-like/Quinoprotein amine dehydrogenase"/>
    <property type="match status" value="1"/>
</dbReference>
<evidence type="ECO:0000313" key="10">
    <source>
        <dbReference type="Proteomes" id="UP001239462"/>
    </source>
</evidence>
<evidence type="ECO:0000256" key="3">
    <source>
        <dbReference type="ARBA" id="ARBA00022490"/>
    </source>
</evidence>
<dbReference type="InterPro" id="IPR052956">
    <property type="entry name" value="Mesenchyme-surface_protein"/>
</dbReference>
<keyword evidence="4" id="KW-0969">Cilium</keyword>
<dbReference type="Proteomes" id="UP001239462">
    <property type="component" value="Unassembled WGS sequence"/>
</dbReference>
<accession>A0ABT7PGT3</accession>
<dbReference type="RefSeq" id="WP_289163204.1">
    <property type="nucleotide sequence ID" value="NZ_JASZZN010000006.1"/>
</dbReference>
<dbReference type="Gene3D" id="2.60.40.10">
    <property type="entry name" value="Immunoglobulins"/>
    <property type="match status" value="1"/>
</dbReference>
<evidence type="ECO:0000313" key="9">
    <source>
        <dbReference type="EMBL" id="MDM4015700.1"/>
    </source>
</evidence>
<dbReference type="InterPro" id="IPR018247">
    <property type="entry name" value="EF_Hand_1_Ca_BS"/>
</dbReference>
<dbReference type="InterPro" id="IPR040853">
    <property type="entry name" value="RapA2_cadherin-like"/>
</dbReference>
<dbReference type="InterPro" id="IPR013783">
    <property type="entry name" value="Ig-like_fold"/>
</dbReference>
<reference evidence="9 10" key="1">
    <citation type="submission" date="2023-06" db="EMBL/GenBank/DDBJ databases">
        <title>Roseiconus lacunae JC819 isolated from Gulf of Mannar region, Tamil Nadu.</title>
        <authorList>
            <person name="Pk S."/>
            <person name="Ch S."/>
            <person name="Ch V.R."/>
        </authorList>
    </citation>
    <scope>NUCLEOTIDE SEQUENCE [LARGE SCALE GENOMIC DNA]</scope>
    <source>
        <strain evidence="9 10">JC819</strain>
    </source>
</reference>
<evidence type="ECO:0000256" key="5">
    <source>
        <dbReference type="ARBA" id="ARBA00023273"/>
    </source>
</evidence>
<feature type="domain" description="RapA2 cadherin-like" evidence="6">
    <location>
        <begin position="1016"/>
        <end position="1111"/>
    </location>
</feature>
<dbReference type="Pfam" id="PF17963">
    <property type="entry name" value="Big_9"/>
    <property type="match status" value="1"/>
</dbReference>
<dbReference type="InterPro" id="IPR010221">
    <property type="entry name" value="VCBS_dom"/>
</dbReference>
<dbReference type="NCBIfam" id="NF038117">
    <property type="entry name" value="choice_anch_I"/>
    <property type="match status" value="1"/>
</dbReference>
<dbReference type="SUPFAM" id="SSF50974">
    <property type="entry name" value="Nitrous oxide reductase, N-terminal domain"/>
    <property type="match status" value="1"/>
</dbReference>
<organism evidence="9 10">
    <name type="scientific">Roseiconus lacunae</name>
    <dbReference type="NCBI Taxonomy" id="2605694"/>
    <lineage>
        <taxon>Bacteria</taxon>
        <taxon>Pseudomonadati</taxon>
        <taxon>Planctomycetota</taxon>
        <taxon>Planctomycetia</taxon>
        <taxon>Pirellulales</taxon>
        <taxon>Pirellulaceae</taxon>
        <taxon>Roseiconus</taxon>
    </lineage>
</organism>
<dbReference type="SUPFAM" id="SSF51004">
    <property type="entry name" value="C-terminal (heme d1) domain of cytochrome cd1-nitrite reductase"/>
    <property type="match status" value="1"/>
</dbReference>
<evidence type="ECO:0000256" key="2">
    <source>
        <dbReference type="ARBA" id="ARBA00004496"/>
    </source>
</evidence>
<dbReference type="NCBIfam" id="NF012200">
    <property type="entry name" value="choice_anch_D"/>
    <property type="match status" value="1"/>
</dbReference>
<dbReference type="InterPro" id="IPR015943">
    <property type="entry name" value="WD40/YVTN_repeat-like_dom_sf"/>
</dbReference>